<keyword evidence="3" id="KW-0378">Hydrolase</keyword>
<evidence type="ECO:0000313" key="4">
    <source>
        <dbReference type="Proteomes" id="UP000037043"/>
    </source>
</evidence>
<dbReference type="AlphaFoldDB" id="A0A0L6ZBE6"/>
<feature type="transmembrane region" description="Helical" evidence="1">
    <location>
        <begin position="80"/>
        <end position="97"/>
    </location>
</feature>
<evidence type="ECO:0000259" key="2">
    <source>
        <dbReference type="Pfam" id="PF02517"/>
    </source>
</evidence>
<feature type="transmembrane region" description="Helical" evidence="1">
    <location>
        <begin position="117"/>
        <end position="136"/>
    </location>
</feature>
<dbReference type="PATRIC" id="fig|1121318.3.peg.1291"/>
<keyword evidence="1" id="KW-0812">Transmembrane</keyword>
<dbReference type="STRING" id="36844.SAMN04488501_11735"/>
<sequence length="185" mass="21226">MDVIKMTDENVLFIINLLIYLLIFIFPVIFYLKFIDKVSPLEFLKLTKNIKQNFIKGFVISILFILVLILKKLIVGFNNINFNIGILWISGLTVGILEEIPFRGFILQKLTKHTDFIAANLLTTLLFITIHIPNWLLNGVNIIDSTKSLVVVSFILGYLFKETDSLWVPIICHSVFNIIIWIGLG</sequence>
<proteinExistence type="predicted"/>
<feature type="transmembrane region" description="Helical" evidence="1">
    <location>
        <begin position="12"/>
        <end position="32"/>
    </location>
</feature>
<organism evidence="3 4">
    <name type="scientific">Clostridium homopropionicum DSM 5847</name>
    <dbReference type="NCBI Taxonomy" id="1121318"/>
    <lineage>
        <taxon>Bacteria</taxon>
        <taxon>Bacillati</taxon>
        <taxon>Bacillota</taxon>
        <taxon>Clostridia</taxon>
        <taxon>Eubacteriales</taxon>
        <taxon>Clostridiaceae</taxon>
        <taxon>Clostridium</taxon>
    </lineage>
</organism>
<keyword evidence="4" id="KW-1185">Reference proteome</keyword>
<dbReference type="Proteomes" id="UP000037043">
    <property type="component" value="Unassembled WGS sequence"/>
</dbReference>
<evidence type="ECO:0000313" key="3">
    <source>
        <dbReference type="EMBL" id="KOA20282.1"/>
    </source>
</evidence>
<dbReference type="InterPro" id="IPR003675">
    <property type="entry name" value="Rce1/LyrA-like_dom"/>
</dbReference>
<reference evidence="4" key="1">
    <citation type="submission" date="2015-08" db="EMBL/GenBank/DDBJ databases">
        <title>Genome sequence of the strict anaerobe Clostridium homopropionicum LuHBu1 (DSM 5847T).</title>
        <authorList>
            <person name="Poehlein A."/>
            <person name="Beck M."/>
            <person name="Schiel-Bengelsdorf B."/>
            <person name="Bengelsdorf F.R."/>
            <person name="Daniel R."/>
            <person name="Duerre P."/>
        </authorList>
    </citation>
    <scope>NUCLEOTIDE SEQUENCE [LARGE SCALE GENOMIC DNA]</scope>
    <source>
        <strain evidence="4">DSM 5847</strain>
    </source>
</reference>
<dbReference type="PANTHER" id="PTHR43592">
    <property type="entry name" value="CAAX AMINO TERMINAL PROTEASE"/>
    <property type="match status" value="1"/>
</dbReference>
<dbReference type="EMBL" id="LHUR01000017">
    <property type="protein sequence ID" value="KOA20282.1"/>
    <property type="molecule type" value="Genomic_DNA"/>
</dbReference>
<protein>
    <submittedName>
        <fullName evidence="3">CAAX amino terminal protease self-immunity</fullName>
    </submittedName>
</protein>
<dbReference type="GO" id="GO:0006508">
    <property type="term" value="P:proteolysis"/>
    <property type="evidence" value="ECO:0007669"/>
    <property type="project" value="UniProtKB-KW"/>
</dbReference>
<evidence type="ECO:0000256" key="1">
    <source>
        <dbReference type="SAM" id="Phobius"/>
    </source>
</evidence>
<feature type="transmembrane region" description="Helical" evidence="1">
    <location>
        <begin position="166"/>
        <end position="184"/>
    </location>
</feature>
<name>A0A0L6ZBE6_9CLOT</name>
<keyword evidence="1" id="KW-0472">Membrane</keyword>
<keyword evidence="1" id="KW-1133">Transmembrane helix</keyword>
<gene>
    <name evidence="3" type="ORF">CLHOM_12780</name>
</gene>
<dbReference type="GO" id="GO:0080120">
    <property type="term" value="P:CAAX-box protein maturation"/>
    <property type="evidence" value="ECO:0007669"/>
    <property type="project" value="UniProtKB-ARBA"/>
</dbReference>
<keyword evidence="3" id="KW-0645">Protease</keyword>
<dbReference type="GO" id="GO:0004175">
    <property type="term" value="F:endopeptidase activity"/>
    <property type="evidence" value="ECO:0007669"/>
    <property type="project" value="UniProtKB-ARBA"/>
</dbReference>
<accession>A0A0L6ZBE6</accession>
<dbReference type="Pfam" id="PF02517">
    <property type="entry name" value="Rce1-like"/>
    <property type="match status" value="1"/>
</dbReference>
<comment type="caution">
    <text evidence="3">The sequence shown here is derived from an EMBL/GenBank/DDBJ whole genome shotgun (WGS) entry which is preliminary data.</text>
</comment>
<feature type="transmembrane region" description="Helical" evidence="1">
    <location>
        <begin position="53"/>
        <end position="74"/>
    </location>
</feature>
<dbReference type="PANTHER" id="PTHR43592:SF15">
    <property type="entry name" value="CAAX AMINO TERMINAL PROTEASE FAMILY PROTEIN"/>
    <property type="match status" value="1"/>
</dbReference>
<feature type="domain" description="CAAX prenyl protease 2/Lysostaphin resistance protein A-like" evidence="2">
    <location>
        <begin position="84"/>
        <end position="179"/>
    </location>
</feature>